<organism evidence="1 2">
    <name type="scientific">Macrolepiota fuliginosa MF-IS2</name>
    <dbReference type="NCBI Taxonomy" id="1400762"/>
    <lineage>
        <taxon>Eukaryota</taxon>
        <taxon>Fungi</taxon>
        <taxon>Dikarya</taxon>
        <taxon>Basidiomycota</taxon>
        <taxon>Agaricomycotina</taxon>
        <taxon>Agaricomycetes</taxon>
        <taxon>Agaricomycetidae</taxon>
        <taxon>Agaricales</taxon>
        <taxon>Agaricineae</taxon>
        <taxon>Agaricaceae</taxon>
        <taxon>Macrolepiota</taxon>
    </lineage>
</organism>
<protein>
    <submittedName>
        <fullName evidence="1">Uncharacterized protein</fullName>
    </submittedName>
</protein>
<sequence>MNQDLILAHGVADSASSLSWPYTNELVNSVLKACIYGWAFDTCFLWGDLPQIEGQTLQRFGHADFRKAQQNKAMLYAGNSSFVVYMRWDCGSHSKFIRGTQLFRVPQDEFQKNFDVTKFKAVTKRWKECGIIRPYHPNIGSRFKSLVAKKSQDKLISRLYRMGHGPKSIFWYWEINLKEEYYQEFMTADLADGERIYQEEQFDSWPTEPW</sequence>
<dbReference type="EMBL" id="MU152125">
    <property type="protein sequence ID" value="KAF9440988.1"/>
    <property type="molecule type" value="Genomic_DNA"/>
</dbReference>
<keyword evidence="2" id="KW-1185">Reference proteome</keyword>
<gene>
    <name evidence="1" type="ORF">P691DRAFT_800594</name>
</gene>
<dbReference type="AlphaFoldDB" id="A0A9P5WXN0"/>
<evidence type="ECO:0000313" key="1">
    <source>
        <dbReference type="EMBL" id="KAF9440988.1"/>
    </source>
</evidence>
<reference evidence="1" key="1">
    <citation type="submission" date="2020-11" db="EMBL/GenBank/DDBJ databases">
        <authorList>
            <consortium name="DOE Joint Genome Institute"/>
            <person name="Ahrendt S."/>
            <person name="Riley R."/>
            <person name="Andreopoulos W."/>
            <person name="Labutti K."/>
            <person name="Pangilinan J."/>
            <person name="Ruiz-Duenas F.J."/>
            <person name="Barrasa J.M."/>
            <person name="Sanchez-Garcia M."/>
            <person name="Camarero S."/>
            <person name="Miyauchi S."/>
            <person name="Serrano A."/>
            <person name="Linde D."/>
            <person name="Babiker R."/>
            <person name="Drula E."/>
            <person name="Ayuso-Fernandez I."/>
            <person name="Pacheco R."/>
            <person name="Padilla G."/>
            <person name="Ferreira P."/>
            <person name="Barriuso J."/>
            <person name="Kellner H."/>
            <person name="Castanera R."/>
            <person name="Alfaro M."/>
            <person name="Ramirez L."/>
            <person name="Pisabarro A.G."/>
            <person name="Kuo A."/>
            <person name="Tritt A."/>
            <person name="Lipzen A."/>
            <person name="He G."/>
            <person name="Yan M."/>
            <person name="Ng V."/>
            <person name="Cullen D."/>
            <person name="Martin F."/>
            <person name="Rosso M.-N."/>
            <person name="Henrissat B."/>
            <person name="Hibbett D."/>
            <person name="Martinez A.T."/>
            <person name="Grigoriev I.V."/>
        </authorList>
    </citation>
    <scope>NUCLEOTIDE SEQUENCE</scope>
    <source>
        <strain evidence="1">MF-IS2</strain>
    </source>
</reference>
<feature type="non-terminal residue" evidence="1">
    <location>
        <position position="210"/>
    </location>
</feature>
<dbReference type="Proteomes" id="UP000807342">
    <property type="component" value="Unassembled WGS sequence"/>
</dbReference>
<comment type="caution">
    <text evidence="1">The sequence shown here is derived from an EMBL/GenBank/DDBJ whole genome shotgun (WGS) entry which is preliminary data.</text>
</comment>
<proteinExistence type="predicted"/>
<name>A0A9P5WXN0_9AGAR</name>
<evidence type="ECO:0000313" key="2">
    <source>
        <dbReference type="Proteomes" id="UP000807342"/>
    </source>
</evidence>
<accession>A0A9P5WXN0</accession>